<feature type="signal peptide" evidence="10">
    <location>
        <begin position="1"/>
        <end position="20"/>
    </location>
</feature>
<dbReference type="GO" id="GO:0030182">
    <property type="term" value="P:neuron differentiation"/>
    <property type="evidence" value="ECO:0007669"/>
    <property type="project" value="TreeGrafter"/>
</dbReference>
<dbReference type="FunFam" id="3.30.2460.20:FF:000001">
    <property type="entry name" value="Wnt homolog"/>
    <property type="match status" value="1"/>
</dbReference>
<keyword evidence="4" id="KW-0964">Secreted</keyword>
<sequence>MMRLYSCIFLTLYTIVTILSDNVVATRGIGKPKGGVWWYLGVTNAYRNPARDRRAKDNTARCNIPYLNKKQRQLCYKDADLLGIISDGAARGIEECQSQFLERHWNCTIFNTTNVFGRVAKLKSRETAFIYAIQSAGMMYALTRSCAKGELRDCSCDPNIEYVRKTSNFQWGGCSENIAFGHKFAQKFVDAMENKQRPSGHMNLWNNEAGRKAIKSNMKLLCKCHGVSGSCSIKVCWRIMDSFKKIGTNLKDRYDGATMVKLSRKKKILKAKNNRLKPPTKTDLVYLVDSPSFCEKNKQSGAVGTTGRLCNMTSAGLDSCTILCCGRGYDSYIKDVVEECKCEFIWCCDVRCQKCRFKVEQQFCK</sequence>
<dbReference type="PANTHER" id="PTHR12027">
    <property type="entry name" value="WNT RELATED"/>
    <property type="match status" value="1"/>
</dbReference>
<keyword evidence="3 9" id="KW-0217">Developmental protein</keyword>
<evidence type="ECO:0000256" key="6">
    <source>
        <dbReference type="ARBA" id="ARBA00022687"/>
    </source>
</evidence>
<keyword evidence="8" id="KW-0449">Lipoprotein</keyword>
<dbReference type="AlphaFoldDB" id="A0AAU7EAU8"/>
<dbReference type="PANTHER" id="PTHR12027:SF99">
    <property type="entry name" value="PROTEIN WNT"/>
    <property type="match status" value="1"/>
</dbReference>
<dbReference type="GO" id="GO:0005125">
    <property type="term" value="F:cytokine activity"/>
    <property type="evidence" value="ECO:0007669"/>
    <property type="project" value="TreeGrafter"/>
</dbReference>
<evidence type="ECO:0000256" key="2">
    <source>
        <dbReference type="ARBA" id="ARBA00005683"/>
    </source>
</evidence>
<proteinExistence type="evidence at transcript level"/>
<evidence type="ECO:0000256" key="10">
    <source>
        <dbReference type="SAM" id="SignalP"/>
    </source>
</evidence>
<dbReference type="InterPro" id="IPR005817">
    <property type="entry name" value="Wnt"/>
</dbReference>
<dbReference type="SMART" id="SM00097">
    <property type="entry name" value="WNT1"/>
    <property type="match status" value="1"/>
</dbReference>
<keyword evidence="10" id="KW-0732">Signal</keyword>
<name>A0AAU7EAU8_TERTR</name>
<dbReference type="InterPro" id="IPR018161">
    <property type="entry name" value="Wnt_CS"/>
</dbReference>
<dbReference type="PROSITE" id="PS00246">
    <property type="entry name" value="WNT1"/>
    <property type="match status" value="1"/>
</dbReference>
<evidence type="ECO:0000256" key="3">
    <source>
        <dbReference type="ARBA" id="ARBA00022473"/>
    </source>
</evidence>
<keyword evidence="7" id="KW-1015">Disulfide bond</keyword>
<evidence type="ECO:0000256" key="4">
    <source>
        <dbReference type="ARBA" id="ARBA00022525"/>
    </source>
</evidence>
<gene>
    <name evidence="11" type="primary">wntA</name>
</gene>
<organism evidence="11">
    <name type="scientific">Terebratalia transversa</name>
    <name type="common">Transverse lampshell</name>
    <dbReference type="NCBI Taxonomy" id="34513"/>
    <lineage>
        <taxon>Eukaryota</taxon>
        <taxon>Metazoa</taxon>
        <taxon>Spiralia</taxon>
        <taxon>Lophotrochozoa</taxon>
        <taxon>Brachiopoda</taxon>
        <taxon>Rhynchonelliformea</taxon>
        <taxon>Rhynchonellata</taxon>
        <taxon>Terebratellidina</taxon>
        <taxon>Laqueoidea</taxon>
        <taxon>Laqueidae</taxon>
        <taxon>Terebratalia</taxon>
    </lineage>
</organism>
<evidence type="ECO:0000256" key="8">
    <source>
        <dbReference type="ARBA" id="ARBA00023288"/>
    </source>
</evidence>
<keyword evidence="6 9" id="KW-0879">Wnt signaling pathway</keyword>
<comment type="subcellular location">
    <subcellularLocation>
        <location evidence="1 9">Secreted</location>
        <location evidence="1 9">Extracellular space</location>
        <location evidence="1 9">Extracellular matrix</location>
    </subcellularLocation>
</comment>
<dbReference type="InterPro" id="IPR043158">
    <property type="entry name" value="Wnt_C"/>
</dbReference>
<dbReference type="GO" id="GO:0060070">
    <property type="term" value="P:canonical Wnt signaling pathway"/>
    <property type="evidence" value="ECO:0007669"/>
    <property type="project" value="TreeGrafter"/>
</dbReference>
<dbReference type="Gene3D" id="3.30.2460.20">
    <property type="match status" value="1"/>
</dbReference>
<evidence type="ECO:0000256" key="5">
    <source>
        <dbReference type="ARBA" id="ARBA00022530"/>
    </source>
</evidence>
<feature type="chain" id="PRO_5043560068" description="Protein Wnt" evidence="10">
    <location>
        <begin position="21"/>
        <end position="365"/>
    </location>
</feature>
<evidence type="ECO:0000256" key="1">
    <source>
        <dbReference type="ARBA" id="ARBA00004498"/>
    </source>
</evidence>
<accession>A0AAU7EAU8</accession>
<dbReference type="PRINTS" id="PR01349">
    <property type="entry name" value="WNTPROTEIN"/>
</dbReference>
<dbReference type="GO" id="GO:0005615">
    <property type="term" value="C:extracellular space"/>
    <property type="evidence" value="ECO:0007669"/>
    <property type="project" value="TreeGrafter"/>
</dbReference>
<dbReference type="GO" id="GO:0005109">
    <property type="term" value="F:frizzled binding"/>
    <property type="evidence" value="ECO:0007669"/>
    <property type="project" value="TreeGrafter"/>
</dbReference>
<dbReference type="EMBL" id="PP860508">
    <property type="protein sequence ID" value="XBK48601.1"/>
    <property type="molecule type" value="mRNA"/>
</dbReference>
<protein>
    <recommendedName>
        <fullName evidence="9">Protein Wnt</fullName>
    </recommendedName>
</protein>
<keyword evidence="5" id="KW-0272">Extracellular matrix</keyword>
<evidence type="ECO:0000313" key="11">
    <source>
        <dbReference type="EMBL" id="XBK48601.1"/>
    </source>
</evidence>
<evidence type="ECO:0000256" key="7">
    <source>
        <dbReference type="ARBA" id="ARBA00023157"/>
    </source>
</evidence>
<reference evidence="11" key="1">
    <citation type="submission" date="2024-06" db="EMBL/GenBank/DDBJ databases">
        <title>Combinatorial Wnt signaling landscape during brachiopod anteroposterior patterning.</title>
        <authorList>
            <person name="Vellutini B.C."/>
            <person name="Martin-Duran J.M."/>
            <person name="Borve A."/>
            <person name="Hejnol A."/>
        </authorList>
    </citation>
    <scope>NUCLEOTIDE SEQUENCE</scope>
</reference>
<comment type="similarity">
    <text evidence="2 9">Belongs to the Wnt family.</text>
</comment>
<comment type="function">
    <text evidence="9">Ligand for members of the frizzled family of seven transmembrane receptors.</text>
</comment>
<dbReference type="Pfam" id="PF00110">
    <property type="entry name" value="wnt"/>
    <property type="match status" value="1"/>
</dbReference>
<dbReference type="GO" id="GO:0045165">
    <property type="term" value="P:cell fate commitment"/>
    <property type="evidence" value="ECO:0007669"/>
    <property type="project" value="TreeGrafter"/>
</dbReference>
<evidence type="ECO:0000256" key="9">
    <source>
        <dbReference type="RuleBase" id="RU003500"/>
    </source>
</evidence>